<reference evidence="2" key="1">
    <citation type="submission" date="2019-01" db="EMBL/GenBank/DDBJ databases">
        <title>Colletotrichum abscissum LGMF1257.</title>
        <authorList>
            <person name="Baroncelli R."/>
        </authorList>
    </citation>
    <scope>NUCLEOTIDE SEQUENCE</scope>
    <source>
        <strain evidence="2">Ca142</strain>
    </source>
</reference>
<sequence>MVPKGPQRSSSVSLPAQATYTPEVVEVDKVTIAAAPEPQVLKKPIRIKFVKKAANPLMTPVRPKKKTVAIGPDASPRSDADSPDALVVQAPDNWESTAKAV</sequence>
<accession>A0A9P9XRI6</accession>
<name>A0A9P9XRI6_9PEZI</name>
<keyword evidence="3" id="KW-1185">Reference proteome</keyword>
<dbReference type="Proteomes" id="UP001056436">
    <property type="component" value="Unassembled WGS sequence"/>
</dbReference>
<gene>
    <name evidence="2" type="ORF">CABS02_01460</name>
</gene>
<feature type="region of interest" description="Disordered" evidence="1">
    <location>
        <begin position="58"/>
        <end position="101"/>
    </location>
</feature>
<proteinExistence type="predicted"/>
<evidence type="ECO:0000313" key="2">
    <source>
        <dbReference type="EMBL" id="KAI3558313.1"/>
    </source>
</evidence>
<dbReference type="EMBL" id="SDAQ01000004">
    <property type="protein sequence ID" value="KAI3558313.1"/>
    <property type="molecule type" value="Genomic_DNA"/>
</dbReference>
<organism evidence="2 3">
    <name type="scientific">Colletotrichum abscissum</name>
    <dbReference type="NCBI Taxonomy" id="1671311"/>
    <lineage>
        <taxon>Eukaryota</taxon>
        <taxon>Fungi</taxon>
        <taxon>Dikarya</taxon>
        <taxon>Ascomycota</taxon>
        <taxon>Pezizomycotina</taxon>
        <taxon>Sordariomycetes</taxon>
        <taxon>Hypocreomycetidae</taxon>
        <taxon>Glomerellales</taxon>
        <taxon>Glomerellaceae</taxon>
        <taxon>Colletotrichum</taxon>
        <taxon>Colletotrichum acutatum species complex</taxon>
    </lineage>
</organism>
<dbReference type="AlphaFoldDB" id="A0A9P9XRI6"/>
<evidence type="ECO:0000313" key="3">
    <source>
        <dbReference type="Proteomes" id="UP001056436"/>
    </source>
</evidence>
<protein>
    <submittedName>
        <fullName evidence="2">Uncharacterized protein</fullName>
    </submittedName>
</protein>
<evidence type="ECO:0000256" key="1">
    <source>
        <dbReference type="SAM" id="MobiDB-lite"/>
    </source>
</evidence>
<comment type="caution">
    <text evidence="2">The sequence shown here is derived from an EMBL/GenBank/DDBJ whole genome shotgun (WGS) entry which is preliminary data.</text>
</comment>